<gene>
    <name evidence="2" type="ORF">QL112_020865</name>
</gene>
<dbReference type="Gene3D" id="3.30.2310.20">
    <property type="entry name" value="RelE-like"/>
    <property type="match status" value="1"/>
</dbReference>
<reference evidence="2 3" key="1">
    <citation type="journal article" date="2023" name="Access Microbiol">
        <title>The genome of a steinernematid-associated Pseudomonas piscis bacterium encodes the biosynthesis of insect toxins.</title>
        <authorList>
            <person name="Awori R.M."/>
            <person name="Hendre P."/>
            <person name="Amugune N.O."/>
        </authorList>
    </citation>
    <scope>NUCLEOTIDE SEQUENCE [LARGE SCALE GENOMIC DNA]</scope>
    <source>
        <strain evidence="2 3">97</strain>
    </source>
</reference>
<evidence type="ECO:0000313" key="3">
    <source>
        <dbReference type="Proteomes" id="UP001300348"/>
    </source>
</evidence>
<dbReference type="RefSeq" id="WP_282885556.1">
    <property type="nucleotide sequence ID" value="NZ_CAWPOC010000231.1"/>
</dbReference>
<dbReference type="Pfam" id="PF05016">
    <property type="entry name" value="ParE_toxin"/>
    <property type="match status" value="1"/>
</dbReference>
<organism evidence="2 3">
    <name type="scientific">Xenorhabdus griffiniae</name>
    <dbReference type="NCBI Taxonomy" id="351672"/>
    <lineage>
        <taxon>Bacteria</taxon>
        <taxon>Pseudomonadati</taxon>
        <taxon>Pseudomonadota</taxon>
        <taxon>Gammaproteobacteria</taxon>
        <taxon>Enterobacterales</taxon>
        <taxon>Morganellaceae</taxon>
        <taxon>Xenorhabdus</taxon>
    </lineage>
</organism>
<dbReference type="Proteomes" id="UP001300348">
    <property type="component" value="Chromosome"/>
</dbReference>
<dbReference type="EMBL" id="CP133647">
    <property type="protein sequence ID" value="WNH02160.1"/>
    <property type="molecule type" value="Genomic_DNA"/>
</dbReference>
<accession>A0ABY9XHU2</accession>
<evidence type="ECO:0000313" key="2">
    <source>
        <dbReference type="EMBL" id="WNH02160.1"/>
    </source>
</evidence>
<keyword evidence="1" id="KW-1277">Toxin-antitoxin system</keyword>
<sequence length="115" mass="13299">MSENKTVTIKYTDTAKYSVKDIANFLRAKDIDPSPIINDFISEFESKVGIFPLSCPISFQLSKIGVFEYRECNAKNGYRILYTVDSETDVVVHIILNQRQDIQALLLKRMIEYRI</sequence>
<evidence type="ECO:0000256" key="1">
    <source>
        <dbReference type="ARBA" id="ARBA00022649"/>
    </source>
</evidence>
<protein>
    <submittedName>
        <fullName evidence="2">Type II toxin-antitoxin system RelE/ParE family toxin</fullName>
    </submittedName>
</protein>
<dbReference type="InterPro" id="IPR035093">
    <property type="entry name" value="RelE/ParE_toxin_dom_sf"/>
</dbReference>
<dbReference type="InterPro" id="IPR007712">
    <property type="entry name" value="RelE/ParE_toxin"/>
</dbReference>
<keyword evidence="3" id="KW-1185">Reference proteome</keyword>
<name>A0ABY9XHU2_9GAMM</name>
<proteinExistence type="predicted"/>
<dbReference type="GeneID" id="88858063"/>